<comment type="similarity">
    <text evidence="1 6">Belongs to the tRNA pseudouridine synthase TruA family.</text>
</comment>
<feature type="domain" description="Pseudouridine synthase I TruA alpha/beta" evidence="7">
    <location>
        <begin position="165"/>
        <end position="295"/>
    </location>
</feature>
<evidence type="ECO:0000256" key="2">
    <source>
        <dbReference type="ARBA" id="ARBA00022694"/>
    </source>
</evidence>
<dbReference type="PANTHER" id="PTHR11142">
    <property type="entry name" value="PSEUDOURIDYLATE SYNTHASE"/>
    <property type="match status" value="1"/>
</dbReference>
<dbReference type="PIRSF" id="PIRSF001430">
    <property type="entry name" value="tRNA_psdUrid_synth"/>
    <property type="match status" value="1"/>
</dbReference>
<dbReference type="InParanoid" id="A0A024G3T0"/>
<dbReference type="SUPFAM" id="SSF55120">
    <property type="entry name" value="Pseudouridine synthase"/>
    <property type="match status" value="1"/>
</dbReference>
<proteinExistence type="inferred from homology"/>
<comment type="catalytic activity">
    <reaction evidence="6">
        <text>uridine(38/39/40) in tRNA = pseudouridine(38/39/40) in tRNA</text>
        <dbReference type="Rhea" id="RHEA:22376"/>
        <dbReference type="Rhea" id="RHEA-COMP:10085"/>
        <dbReference type="Rhea" id="RHEA-COMP:10087"/>
        <dbReference type="ChEBI" id="CHEBI:65314"/>
        <dbReference type="ChEBI" id="CHEBI:65315"/>
        <dbReference type="EC" id="5.4.99.12"/>
    </reaction>
</comment>
<dbReference type="EC" id="5.4.99.12" evidence="6"/>
<dbReference type="AlphaFoldDB" id="A0A024G3T0"/>
<dbReference type="Gene3D" id="3.30.70.580">
    <property type="entry name" value="Pseudouridine synthase I, catalytic domain, N-terminal subdomain"/>
    <property type="match status" value="1"/>
</dbReference>
<dbReference type="GO" id="GO:0031119">
    <property type="term" value="P:tRNA pseudouridine synthesis"/>
    <property type="evidence" value="ECO:0007669"/>
    <property type="project" value="TreeGrafter"/>
</dbReference>
<dbReference type="InterPro" id="IPR020097">
    <property type="entry name" value="PsdUridine_synth_TruA_a/b_dom"/>
</dbReference>
<evidence type="ECO:0000256" key="6">
    <source>
        <dbReference type="RuleBase" id="RU003792"/>
    </source>
</evidence>
<reference evidence="8 9" key="1">
    <citation type="submission" date="2012-05" db="EMBL/GenBank/DDBJ databases">
        <title>Recombination and specialization in a pathogen metapopulation.</title>
        <authorList>
            <person name="Gardiner A."/>
            <person name="Kemen E."/>
            <person name="Schultz-Larsen T."/>
            <person name="MacLean D."/>
            <person name="Van Oosterhout C."/>
            <person name="Jones J.D.G."/>
        </authorList>
    </citation>
    <scope>NUCLEOTIDE SEQUENCE [LARGE SCALE GENOMIC DNA]</scope>
    <source>
        <strain evidence="8 9">Ac Nc2</strain>
    </source>
</reference>
<evidence type="ECO:0000259" key="7">
    <source>
        <dbReference type="Pfam" id="PF01416"/>
    </source>
</evidence>
<keyword evidence="3 6" id="KW-0413">Isomerase</keyword>
<dbReference type="GO" id="GO:0003723">
    <property type="term" value="F:RNA binding"/>
    <property type="evidence" value="ECO:0007669"/>
    <property type="project" value="InterPro"/>
</dbReference>
<comment type="caution">
    <text evidence="8">The sequence shown here is derived from an EMBL/GenBank/DDBJ whole genome shotgun (WGS) entry which is preliminary data.</text>
</comment>
<dbReference type="InterPro" id="IPR020095">
    <property type="entry name" value="PsdUridine_synth_TruA_C"/>
</dbReference>
<dbReference type="Pfam" id="PF01416">
    <property type="entry name" value="PseudoU_synth_1"/>
    <property type="match status" value="1"/>
</dbReference>
<dbReference type="PANTHER" id="PTHR11142:SF0">
    <property type="entry name" value="TRNA PSEUDOURIDINE SYNTHASE-LIKE 1"/>
    <property type="match status" value="1"/>
</dbReference>
<name>A0A024G3T0_9STRA</name>
<keyword evidence="2 6" id="KW-0819">tRNA processing</keyword>
<feature type="binding site" evidence="5">
    <location>
        <position position="130"/>
    </location>
    <ligand>
        <name>substrate</name>
    </ligand>
</feature>
<dbReference type="FunCoup" id="A0A024G3T0">
    <property type="interactions" value="239"/>
</dbReference>
<dbReference type="Proteomes" id="UP000053237">
    <property type="component" value="Unassembled WGS sequence"/>
</dbReference>
<feature type="active site" description="Nucleophile" evidence="4">
    <location>
        <position position="69"/>
    </location>
</feature>
<dbReference type="STRING" id="65357.A0A024G3T0"/>
<evidence type="ECO:0000256" key="3">
    <source>
        <dbReference type="ARBA" id="ARBA00023235"/>
    </source>
</evidence>
<dbReference type="GO" id="GO:0160147">
    <property type="term" value="F:tRNA pseudouridine(38-40) synthase activity"/>
    <property type="evidence" value="ECO:0007669"/>
    <property type="project" value="UniProtKB-EC"/>
</dbReference>
<sequence length="311" mass="35178">MRTSERSFAEENRYGMSIAYYGTDFIGWQRQPEASKPGFFSVQQIVEDSLSRALKQPKRINVNAVSRTDAGTHALAQFASFRLSVLEIPLDVLLKRLNDELPSTIRVHCLAPLEEFVADSTRIRPHRKRYVYYIQQGTRPDLELGKYSWFLKTRIDPARLQEALDILIGTHDFEPFSQGLRLASEGKKSTIRTLFRASVTLKRNLTFCLDPAVSGSGELVNYQTELSHMEAGTSTHFICIELVANGFLRHMVRRIVGSLRRIGEGSQHPQAMQKILQSQLEAGPSAPAKGLWLQQIWFINGPETASWALDT</sequence>
<accession>A0A024G3T0</accession>
<dbReference type="InterPro" id="IPR020094">
    <property type="entry name" value="TruA/RsuA/RluB/E/F_N"/>
</dbReference>
<dbReference type="Gene3D" id="3.30.70.660">
    <property type="entry name" value="Pseudouridine synthase I, catalytic domain, C-terminal subdomain"/>
    <property type="match status" value="1"/>
</dbReference>
<evidence type="ECO:0000256" key="5">
    <source>
        <dbReference type="PIRSR" id="PIRSR001430-2"/>
    </source>
</evidence>
<organism evidence="8 9">
    <name type="scientific">Albugo candida</name>
    <dbReference type="NCBI Taxonomy" id="65357"/>
    <lineage>
        <taxon>Eukaryota</taxon>
        <taxon>Sar</taxon>
        <taxon>Stramenopiles</taxon>
        <taxon>Oomycota</taxon>
        <taxon>Peronosporomycetes</taxon>
        <taxon>Albuginales</taxon>
        <taxon>Albuginaceae</taxon>
        <taxon>Albugo</taxon>
    </lineage>
</organism>
<evidence type="ECO:0000256" key="4">
    <source>
        <dbReference type="PIRSR" id="PIRSR001430-1"/>
    </source>
</evidence>
<dbReference type="EMBL" id="CAIX01000016">
    <property type="protein sequence ID" value="CCI41232.1"/>
    <property type="molecule type" value="Genomic_DNA"/>
</dbReference>
<keyword evidence="9" id="KW-1185">Reference proteome</keyword>
<dbReference type="OrthoDB" id="271910at2759"/>
<evidence type="ECO:0000256" key="1">
    <source>
        <dbReference type="ARBA" id="ARBA00009375"/>
    </source>
</evidence>
<dbReference type="InterPro" id="IPR001406">
    <property type="entry name" value="PsdUridine_synth_TruA"/>
</dbReference>
<evidence type="ECO:0000313" key="9">
    <source>
        <dbReference type="Proteomes" id="UP000053237"/>
    </source>
</evidence>
<dbReference type="HAMAP" id="MF_00171">
    <property type="entry name" value="TruA"/>
    <property type="match status" value="1"/>
</dbReference>
<evidence type="ECO:0000313" key="8">
    <source>
        <dbReference type="EMBL" id="CCI41232.1"/>
    </source>
</evidence>
<dbReference type="InterPro" id="IPR020103">
    <property type="entry name" value="PsdUridine_synth_cat_dom_sf"/>
</dbReference>
<gene>
    <name evidence="8" type="ORF">BN9_020160</name>
</gene>
<protein>
    <recommendedName>
        <fullName evidence="6">tRNA pseudouridine synthase</fullName>
        <ecNumber evidence="6">5.4.99.12</ecNumber>
    </recommendedName>
</protein>